<dbReference type="Proteomes" id="UP000735302">
    <property type="component" value="Unassembled WGS sequence"/>
</dbReference>
<protein>
    <submittedName>
        <fullName evidence="5">Transcription termination factor 2</fullName>
    </submittedName>
</protein>
<keyword evidence="6" id="KW-1185">Reference proteome</keyword>
<organism evidence="5 6">
    <name type="scientific">Plakobranchus ocellatus</name>
    <dbReference type="NCBI Taxonomy" id="259542"/>
    <lineage>
        <taxon>Eukaryota</taxon>
        <taxon>Metazoa</taxon>
        <taxon>Spiralia</taxon>
        <taxon>Lophotrochozoa</taxon>
        <taxon>Mollusca</taxon>
        <taxon>Gastropoda</taxon>
        <taxon>Heterobranchia</taxon>
        <taxon>Euthyneura</taxon>
        <taxon>Panpulmonata</taxon>
        <taxon>Sacoglossa</taxon>
        <taxon>Placobranchoidea</taxon>
        <taxon>Plakobranchidae</taxon>
        <taxon>Plakobranchus</taxon>
    </lineage>
</organism>
<evidence type="ECO:0000256" key="3">
    <source>
        <dbReference type="ARBA" id="ARBA00022840"/>
    </source>
</evidence>
<dbReference type="InterPro" id="IPR014001">
    <property type="entry name" value="Helicase_ATP-bd"/>
</dbReference>
<dbReference type="Gene3D" id="3.40.50.10810">
    <property type="entry name" value="Tandem AAA-ATPase domain"/>
    <property type="match status" value="1"/>
</dbReference>
<feature type="domain" description="Helicase ATP-binding" evidence="4">
    <location>
        <begin position="1"/>
        <end position="114"/>
    </location>
</feature>
<evidence type="ECO:0000259" key="4">
    <source>
        <dbReference type="PROSITE" id="PS51192"/>
    </source>
</evidence>
<dbReference type="GO" id="GO:0008094">
    <property type="term" value="F:ATP-dependent activity, acting on DNA"/>
    <property type="evidence" value="ECO:0007669"/>
    <property type="project" value="TreeGrafter"/>
</dbReference>
<keyword evidence="3" id="KW-0067">ATP-binding</keyword>
<name>A0AAV4DSC8_9GAST</name>
<dbReference type="InterPro" id="IPR000330">
    <property type="entry name" value="SNF2_N"/>
</dbReference>
<dbReference type="InterPro" id="IPR027417">
    <property type="entry name" value="P-loop_NTPase"/>
</dbReference>
<dbReference type="PANTHER" id="PTHR45626:SF50">
    <property type="entry name" value="TRANSCRIPTION TERMINATION FACTOR 2"/>
    <property type="match status" value="1"/>
</dbReference>
<dbReference type="GO" id="GO:0006281">
    <property type="term" value="P:DNA repair"/>
    <property type="evidence" value="ECO:0007669"/>
    <property type="project" value="TreeGrafter"/>
</dbReference>
<evidence type="ECO:0000256" key="1">
    <source>
        <dbReference type="ARBA" id="ARBA00022741"/>
    </source>
</evidence>
<dbReference type="PROSITE" id="PS51192">
    <property type="entry name" value="HELICASE_ATP_BIND_1"/>
    <property type="match status" value="1"/>
</dbReference>
<dbReference type="GO" id="GO:0005524">
    <property type="term" value="F:ATP binding"/>
    <property type="evidence" value="ECO:0007669"/>
    <property type="project" value="UniProtKB-KW"/>
</dbReference>
<gene>
    <name evidence="5" type="ORF">PoB_007344700</name>
</gene>
<sequence>LIDNDIVLTTYTIVSKEVGVDKTENAEAPAQDVELDSRSEFLKLEPNKSDLPMLLKIGWERIVLDEAHNIKNHKSLTSMAICRLRAAYRWALTGTPIQNNLLDMYSLLRYLSSFTYNIVK</sequence>
<accession>A0AAV4DSC8</accession>
<dbReference type="SUPFAM" id="SSF52540">
    <property type="entry name" value="P-loop containing nucleoside triphosphate hydrolases"/>
    <property type="match status" value="1"/>
</dbReference>
<dbReference type="EMBL" id="BLXT01008243">
    <property type="protein sequence ID" value="GFO46942.1"/>
    <property type="molecule type" value="Genomic_DNA"/>
</dbReference>
<dbReference type="AlphaFoldDB" id="A0AAV4DSC8"/>
<proteinExistence type="predicted"/>
<dbReference type="PANTHER" id="PTHR45626">
    <property type="entry name" value="TRANSCRIPTION TERMINATION FACTOR 2-RELATED"/>
    <property type="match status" value="1"/>
</dbReference>
<reference evidence="5 6" key="1">
    <citation type="journal article" date="2021" name="Elife">
        <title>Chloroplast acquisition without the gene transfer in kleptoplastic sea slugs, Plakobranchus ocellatus.</title>
        <authorList>
            <person name="Maeda T."/>
            <person name="Takahashi S."/>
            <person name="Yoshida T."/>
            <person name="Shimamura S."/>
            <person name="Takaki Y."/>
            <person name="Nagai Y."/>
            <person name="Toyoda A."/>
            <person name="Suzuki Y."/>
            <person name="Arimoto A."/>
            <person name="Ishii H."/>
            <person name="Satoh N."/>
            <person name="Nishiyama T."/>
            <person name="Hasebe M."/>
            <person name="Maruyama T."/>
            <person name="Minagawa J."/>
            <person name="Obokata J."/>
            <person name="Shigenobu S."/>
        </authorList>
    </citation>
    <scope>NUCLEOTIDE SEQUENCE [LARGE SCALE GENOMIC DNA]</scope>
</reference>
<dbReference type="GO" id="GO:0016787">
    <property type="term" value="F:hydrolase activity"/>
    <property type="evidence" value="ECO:0007669"/>
    <property type="project" value="UniProtKB-KW"/>
</dbReference>
<keyword evidence="2" id="KW-0378">Hydrolase</keyword>
<keyword evidence="1" id="KW-0547">Nucleotide-binding</keyword>
<comment type="caution">
    <text evidence="5">The sequence shown here is derived from an EMBL/GenBank/DDBJ whole genome shotgun (WGS) entry which is preliminary data.</text>
</comment>
<dbReference type="Pfam" id="PF00176">
    <property type="entry name" value="SNF2-rel_dom"/>
    <property type="match status" value="1"/>
</dbReference>
<evidence type="ECO:0000256" key="2">
    <source>
        <dbReference type="ARBA" id="ARBA00022801"/>
    </source>
</evidence>
<evidence type="ECO:0000313" key="5">
    <source>
        <dbReference type="EMBL" id="GFO46942.1"/>
    </source>
</evidence>
<dbReference type="InterPro" id="IPR038718">
    <property type="entry name" value="SNF2-like_sf"/>
</dbReference>
<feature type="non-terminal residue" evidence="5">
    <location>
        <position position="1"/>
    </location>
</feature>
<dbReference type="GO" id="GO:0005634">
    <property type="term" value="C:nucleus"/>
    <property type="evidence" value="ECO:0007669"/>
    <property type="project" value="TreeGrafter"/>
</dbReference>
<evidence type="ECO:0000313" key="6">
    <source>
        <dbReference type="Proteomes" id="UP000735302"/>
    </source>
</evidence>
<dbReference type="InterPro" id="IPR050628">
    <property type="entry name" value="SNF2_RAD54_helicase_TF"/>
</dbReference>